<dbReference type="Proteomes" id="UP001236415">
    <property type="component" value="Chromosome"/>
</dbReference>
<evidence type="ECO:0000256" key="1">
    <source>
        <dbReference type="ARBA" id="ARBA00022475"/>
    </source>
</evidence>
<dbReference type="PANTHER" id="PTHR43649">
    <property type="entry name" value="ARABINOSE-BINDING PROTEIN-RELATED"/>
    <property type="match status" value="1"/>
</dbReference>
<keyword evidence="9" id="KW-1185">Reference proteome</keyword>
<dbReference type="PANTHER" id="PTHR43649:SF33">
    <property type="entry name" value="POLYGALACTURONAN_RHAMNOGALACTURONAN-BINDING PROTEIN YTCQ"/>
    <property type="match status" value="1"/>
</dbReference>
<dbReference type="Pfam" id="PF01547">
    <property type="entry name" value="SBP_bac_1"/>
    <property type="match status" value="1"/>
</dbReference>
<evidence type="ECO:0000256" key="5">
    <source>
        <dbReference type="ARBA" id="ARBA00023288"/>
    </source>
</evidence>
<dbReference type="Gene3D" id="3.40.190.10">
    <property type="entry name" value="Periplasmic binding protein-like II"/>
    <property type="match status" value="1"/>
</dbReference>
<evidence type="ECO:0000256" key="6">
    <source>
        <dbReference type="SAM" id="MobiDB-lite"/>
    </source>
</evidence>
<dbReference type="InterPro" id="IPR050490">
    <property type="entry name" value="Bact_solute-bd_prot1"/>
</dbReference>
<keyword evidence="5" id="KW-0449">Lipoprotein</keyword>
<dbReference type="PROSITE" id="PS51257">
    <property type="entry name" value="PROKAR_LIPOPROTEIN"/>
    <property type="match status" value="1"/>
</dbReference>
<dbReference type="EMBL" id="CP127162">
    <property type="protein sequence ID" value="WIV17531.1"/>
    <property type="molecule type" value="Genomic_DNA"/>
</dbReference>
<gene>
    <name evidence="8" type="ORF">QPK24_13965</name>
</gene>
<keyword evidence="2 7" id="KW-0732">Signal</keyword>
<dbReference type="InterPro" id="IPR006059">
    <property type="entry name" value="SBP"/>
</dbReference>
<feature type="signal peptide" evidence="7">
    <location>
        <begin position="1"/>
        <end position="22"/>
    </location>
</feature>
<evidence type="ECO:0000313" key="9">
    <source>
        <dbReference type="Proteomes" id="UP001236415"/>
    </source>
</evidence>
<keyword evidence="4" id="KW-0564">Palmitate</keyword>
<evidence type="ECO:0000256" key="4">
    <source>
        <dbReference type="ARBA" id="ARBA00023139"/>
    </source>
</evidence>
<evidence type="ECO:0000256" key="7">
    <source>
        <dbReference type="SAM" id="SignalP"/>
    </source>
</evidence>
<organism evidence="8 9">
    <name type="scientific">Paenibacillus polygoni</name>
    <dbReference type="NCBI Taxonomy" id="3050112"/>
    <lineage>
        <taxon>Bacteria</taxon>
        <taxon>Bacillati</taxon>
        <taxon>Bacillota</taxon>
        <taxon>Bacilli</taxon>
        <taxon>Bacillales</taxon>
        <taxon>Paenibacillaceae</taxon>
        <taxon>Paenibacillus</taxon>
    </lineage>
</organism>
<dbReference type="SUPFAM" id="SSF53850">
    <property type="entry name" value="Periplasmic binding protein-like II"/>
    <property type="match status" value="1"/>
</dbReference>
<evidence type="ECO:0000256" key="2">
    <source>
        <dbReference type="ARBA" id="ARBA00022729"/>
    </source>
</evidence>
<reference evidence="8 9" key="1">
    <citation type="submission" date="2023-06" db="EMBL/GenBank/DDBJ databases">
        <title>Paenibacillus polygonum sp. nov., an endophytic bacterium, isolated from Polygonum lapathifolium L. in Nanji Wetland National Nature Reserve, South of Poyang Lake, Jiangxi Province, China.</title>
        <authorList>
            <person name="Yu Z."/>
        </authorList>
    </citation>
    <scope>NUCLEOTIDE SEQUENCE [LARGE SCALE GENOMIC DNA]</scope>
    <source>
        <strain evidence="8 9">C31</strain>
    </source>
</reference>
<name>A0ABY8X278_9BACL</name>
<keyword evidence="3" id="KW-0472">Membrane</keyword>
<evidence type="ECO:0000313" key="8">
    <source>
        <dbReference type="EMBL" id="WIV17531.1"/>
    </source>
</evidence>
<evidence type="ECO:0000256" key="3">
    <source>
        <dbReference type="ARBA" id="ARBA00023136"/>
    </source>
</evidence>
<feature type="compositionally biased region" description="Polar residues" evidence="6">
    <location>
        <begin position="26"/>
        <end position="40"/>
    </location>
</feature>
<feature type="chain" id="PRO_5045308194" evidence="7">
    <location>
        <begin position="23"/>
        <end position="463"/>
    </location>
</feature>
<dbReference type="RefSeq" id="WP_285742045.1">
    <property type="nucleotide sequence ID" value="NZ_CP127162.1"/>
</dbReference>
<feature type="region of interest" description="Disordered" evidence="6">
    <location>
        <begin position="26"/>
        <end position="49"/>
    </location>
</feature>
<accession>A0ABY8X278</accession>
<keyword evidence="1" id="KW-1003">Cell membrane</keyword>
<proteinExistence type="predicted"/>
<sequence length="463" mass="50529">MIAVKKRITGFISVLLMVSMIAACSPNQEGGTSTPNSGEKGNTAEKPADTNKPVEITWWNFPTYQALDGEVGKYEKQLIEAFNQKHPEIKVNLEMITYDGGPEKLNVAIATNSAPDVIYDAPGRIIDWAKKDLLAPLDDMVTDEIKNDIAPAFWKQSVVDETIYMYPINTAPFMMAVNKTVFEKIGALDLLPLDKPDRTWTFDEYKKALEAVKEKAPDVIPSGFYAKSQAGDQGTRGYLANLGISRFLNEEGSAVAINTKEAGAALDWLVQAEKDGLVISGSASLAAADVNDLFLQGKLAFSINYSAVLRAQNAPLKQAEFEDVLLPYPTLDGSEPKLEPYLGGMAIFNNDDEAKITASKTFIDFVANDPEWGKKSLIQTGGLSVRNSITGLYDDSEYEYSELARKFVTDPPTIADGYAEVRTFWFPELQRALLGAASGEEALNTFATKANEAITKAKAATAK</sequence>
<protein>
    <submittedName>
        <fullName evidence="8">Extracellular solute-binding protein</fullName>
    </submittedName>
</protein>